<evidence type="ECO:0000256" key="13">
    <source>
        <dbReference type="HAMAP-Rule" id="MF_00969"/>
    </source>
</evidence>
<dbReference type="PANTHER" id="PTHR47964:SF1">
    <property type="entry name" value="ATP-DEPENDENT DNA HELICASE HOMOLOG RECG, CHLOROPLASTIC"/>
    <property type="match status" value="1"/>
</dbReference>
<evidence type="ECO:0000256" key="3">
    <source>
        <dbReference type="ARBA" id="ARBA00022741"/>
    </source>
</evidence>
<dbReference type="Gene3D" id="3.40.50.11180">
    <property type="match status" value="1"/>
</dbReference>
<evidence type="ECO:0000259" key="14">
    <source>
        <dbReference type="PROSITE" id="PS51192"/>
    </source>
</evidence>
<dbReference type="PROSITE" id="PS51194">
    <property type="entry name" value="HELICASE_CTER"/>
    <property type="match status" value="1"/>
</dbReference>
<dbReference type="InterPro" id="IPR037235">
    <property type="entry name" value="TRCF-like_C_D7"/>
</dbReference>
<sequence length="1150" mass="131978">MNKILQLISQNPAVELLRKGKGRLITSDILDEAYLLASAYQREPRPYVIVKSNLYEASQLYQALSGLVEEGACLYFPMDESMRMEVLATSPEMQAERIQSYQALTTRENYLLITHTHALLRHIPSSKTFTEFRLNIRVGDTVEMSDLKRQLIQMGYQYIVKVDEPFYFSYRGGIIDVYSVNYEQPIRIEFFDNEIDSIRLFDTASQRTSETLDEVTILPATDLLYQDADVAPAIQEITEVYNRCFQKLDPDRQDELDDRYHLDMENLRNHDTSSPMAKYYRYFGRSSSILDYCPEATILLSSESGVKENHRMLAEEAFSYQLEMFEEGRMLLGLEIYEDLETLLAKHNKRLISVENFKTKSSDVVFEARAIDPFIGKEELMLKRLRDFTSIEKVLMILPSESLIRNMTELLDSHLFKVHLLSENDPLLSGVNIMKGDLAFGVELLYEKVAVLTPRELFGQIKPRKKSFVKYKNARVLKDFDDLQVGDYIVHDVHGIGQYLGIKTLEVSGNHRDYLYIAYRGNDTLYIPVEQFKMIRKYTSREGKVPKLNKLGGTEWAKTKQRIKKKADGLADSLIQLYAQRMSQPGFAFGPDGPDQLAFEASFGYELTDDQAQAVQEIKHDMMLPRPMDRLLCGDVGFGKTEVALRAAFKAIESHKQVVMLCPTTILSSQHYRTMIDRFKDFPVEVALLNRFVSAKHTKEILTKLKEGTIDILVGTHRVLSKDVQFKDLGLLIVDEEQRFGVRHKEKIKEMKKTIDVLTLTATPIPRTLQMSLMGIRGLSTINTPPENRLPVQTYVVEKSPTMIKQIIERELARQGQVFYLYNRTEDIDAVAMHLEQTIPNAKVGVGHGKMDKADLEDVMMKFINQDYNILVCTTIIETGIDIPNANTIIIEDADHFGLSQLYQIRGRVGRSDRYAYAYLLHRPNKEMTPEATKRLKAIKEFTELGSGYKIAMRDLNIRGAGDILGGEQAGFIDSVGFDMFMRILQEVIDEKTGKTEEKEEIPSINLTTDGYIPQNYVDSDLEKLRLYQRLDEANDIAHLDEVKAELTDLYGKLPREVATLVEKREFDILCHDDRIDHVSEQKNGVEVTLSRELTSHTDGNLLMELVTQLSRNIRIAYTFDKITLKFPKEGEWLGTMNLFLRQVDRFVKG</sequence>
<evidence type="ECO:0000256" key="11">
    <source>
        <dbReference type="ARBA" id="ARBA00061399"/>
    </source>
</evidence>
<dbReference type="InterPro" id="IPR047112">
    <property type="entry name" value="RecG/Mfd"/>
</dbReference>
<dbReference type="HAMAP" id="MF_00969">
    <property type="entry name" value="TRCF"/>
    <property type="match status" value="1"/>
</dbReference>
<dbReference type="GO" id="GO:0000716">
    <property type="term" value="P:transcription-coupled nucleotide-excision repair, DNA damage recognition"/>
    <property type="evidence" value="ECO:0007669"/>
    <property type="project" value="UniProtKB-UniRule"/>
</dbReference>
<dbReference type="InterPro" id="IPR014001">
    <property type="entry name" value="Helicase_ATP-bd"/>
</dbReference>
<dbReference type="NCBIfam" id="TIGR00580">
    <property type="entry name" value="mfd"/>
    <property type="match status" value="1"/>
</dbReference>
<dbReference type="EMBL" id="DVMJ01000052">
    <property type="protein sequence ID" value="HIU13655.1"/>
    <property type="molecule type" value="Genomic_DNA"/>
</dbReference>
<dbReference type="InterPro" id="IPR003711">
    <property type="entry name" value="CarD-like/TRCF_RID"/>
</dbReference>
<dbReference type="InterPro" id="IPR005118">
    <property type="entry name" value="TRCF_C"/>
</dbReference>
<dbReference type="InterPro" id="IPR001650">
    <property type="entry name" value="Helicase_C-like"/>
</dbReference>
<comment type="subcellular location">
    <subcellularLocation>
        <location evidence="1 13">Cytoplasm</location>
    </subcellularLocation>
</comment>
<dbReference type="GO" id="GO:0003678">
    <property type="term" value="F:DNA helicase activity"/>
    <property type="evidence" value="ECO:0007669"/>
    <property type="project" value="TreeGrafter"/>
</dbReference>
<dbReference type="EC" id="3.6.4.-" evidence="13"/>
<keyword evidence="4 13" id="KW-0227">DNA damage</keyword>
<dbReference type="GO" id="GO:0005524">
    <property type="term" value="F:ATP binding"/>
    <property type="evidence" value="ECO:0007669"/>
    <property type="project" value="UniProtKB-UniRule"/>
</dbReference>
<evidence type="ECO:0000256" key="4">
    <source>
        <dbReference type="ARBA" id="ARBA00022763"/>
    </source>
</evidence>
<dbReference type="CDD" id="cd17991">
    <property type="entry name" value="DEXHc_TRCF"/>
    <property type="match status" value="1"/>
</dbReference>
<evidence type="ECO:0000256" key="5">
    <source>
        <dbReference type="ARBA" id="ARBA00022801"/>
    </source>
</evidence>
<dbReference type="InterPro" id="IPR036101">
    <property type="entry name" value="CarD-like/TRCF_RID_sf"/>
</dbReference>
<keyword evidence="7 13" id="KW-0067">ATP-binding</keyword>
<keyword evidence="6" id="KW-0347">Helicase</keyword>
<dbReference type="InterPro" id="IPR011545">
    <property type="entry name" value="DEAD/DEAH_box_helicase_dom"/>
</dbReference>
<evidence type="ECO:0000313" key="17">
    <source>
        <dbReference type="Proteomes" id="UP000824175"/>
    </source>
</evidence>
<evidence type="ECO:0000313" key="16">
    <source>
        <dbReference type="EMBL" id="HIU13655.1"/>
    </source>
</evidence>
<keyword evidence="2 13" id="KW-0963">Cytoplasm</keyword>
<dbReference type="Pfam" id="PF17757">
    <property type="entry name" value="UvrB_inter"/>
    <property type="match status" value="1"/>
</dbReference>
<evidence type="ECO:0000256" key="7">
    <source>
        <dbReference type="ARBA" id="ARBA00022840"/>
    </source>
</evidence>
<organism evidence="16 17">
    <name type="scientific">Candidatus Fimiplasma intestinipullorum</name>
    <dbReference type="NCBI Taxonomy" id="2840825"/>
    <lineage>
        <taxon>Bacteria</taxon>
        <taxon>Bacillati</taxon>
        <taxon>Bacillota</taxon>
        <taxon>Clostridia</taxon>
        <taxon>Eubacteriales</taxon>
        <taxon>Candidatus Fimiplasma</taxon>
    </lineage>
</organism>
<evidence type="ECO:0000256" key="6">
    <source>
        <dbReference type="ARBA" id="ARBA00022806"/>
    </source>
</evidence>
<comment type="similarity">
    <text evidence="10 13">In the N-terminal section; belongs to the UvrB family.</text>
</comment>
<keyword evidence="9 13" id="KW-0234">DNA repair</keyword>
<dbReference type="FunFam" id="3.40.50.300:FF:000546">
    <property type="entry name" value="Transcription-repair-coupling factor"/>
    <property type="match status" value="1"/>
</dbReference>
<dbReference type="GO" id="GO:0016787">
    <property type="term" value="F:hydrolase activity"/>
    <property type="evidence" value="ECO:0007669"/>
    <property type="project" value="UniProtKB-KW"/>
</dbReference>
<evidence type="ECO:0000256" key="2">
    <source>
        <dbReference type="ARBA" id="ARBA00022490"/>
    </source>
</evidence>
<accession>A0A9D1HN00</accession>
<dbReference type="Gene3D" id="3.90.1150.50">
    <property type="entry name" value="Transcription-repair-coupling factor, D7 domain"/>
    <property type="match status" value="1"/>
</dbReference>
<dbReference type="GO" id="GO:0006355">
    <property type="term" value="P:regulation of DNA-templated transcription"/>
    <property type="evidence" value="ECO:0007669"/>
    <property type="project" value="UniProtKB-UniRule"/>
</dbReference>
<evidence type="ECO:0000256" key="10">
    <source>
        <dbReference type="ARBA" id="ARBA00061104"/>
    </source>
</evidence>
<dbReference type="SMART" id="SM00490">
    <property type="entry name" value="HELICc"/>
    <property type="match status" value="1"/>
</dbReference>
<dbReference type="Gene3D" id="2.40.10.170">
    <property type="match status" value="1"/>
</dbReference>
<feature type="domain" description="Helicase C-terminal" evidence="15">
    <location>
        <begin position="803"/>
        <end position="957"/>
    </location>
</feature>
<dbReference type="Proteomes" id="UP000824175">
    <property type="component" value="Unassembled WGS sequence"/>
</dbReference>
<dbReference type="SUPFAM" id="SSF141259">
    <property type="entry name" value="CarD-like"/>
    <property type="match status" value="1"/>
</dbReference>
<dbReference type="SUPFAM" id="SSF52540">
    <property type="entry name" value="P-loop containing nucleoside triphosphate hydrolases"/>
    <property type="match status" value="3"/>
</dbReference>
<dbReference type="InterPro" id="IPR041471">
    <property type="entry name" value="UvrB_inter"/>
</dbReference>
<dbReference type="Pfam" id="PF00271">
    <property type="entry name" value="Helicase_C"/>
    <property type="match status" value="1"/>
</dbReference>
<reference evidence="16" key="2">
    <citation type="journal article" date="2021" name="PeerJ">
        <title>Extensive microbial diversity within the chicken gut microbiome revealed by metagenomics and culture.</title>
        <authorList>
            <person name="Gilroy R."/>
            <person name="Ravi A."/>
            <person name="Getino M."/>
            <person name="Pursley I."/>
            <person name="Horton D.L."/>
            <person name="Alikhan N.F."/>
            <person name="Baker D."/>
            <person name="Gharbi K."/>
            <person name="Hall N."/>
            <person name="Watson M."/>
            <person name="Adriaenssens E.M."/>
            <person name="Foster-Nyarko E."/>
            <person name="Jarju S."/>
            <person name="Secka A."/>
            <person name="Antonio M."/>
            <person name="Oren A."/>
            <person name="Chaudhuri R.R."/>
            <person name="La Ragione R."/>
            <person name="Hildebrand F."/>
            <person name="Pallen M.J."/>
        </authorList>
    </citation>
    <scope>NUCLEOTIDE SEQUENCE</scope>
    <source>
        <strain evidence="16">CHK195-11698</strain>
    </source>
</reference>
<evidence type="ECO:0000256" key="9">
    <source>
        <dbReference type="ARBA" id="ARBA00023204"/>
    </source>
</evidence>
<dbReference type="SMART" id="SM00487">
    <property type="entry name" value="DEXDc"/>
    <property type="match status" value="1"/>
</dbReference>
<evidence type="ECO:0000256" key="8">
    <source>
        <dbReference type="ARBA" id="ARBA00023125"/>
    </source>
</evidence>
<comment type="function">
    <text evidence="13">Couples transcription and DNA repair by recognizing RNA polymerase (RNAP) stalled at DNA lesions. Mediates ATP-dependent release of RNAP and its truncated transcript from the DNA, and recruitment of nucleotide excision repair machinery to the damaged site.</text>
</comment>
<feature type="domain" description="Helicase ATP-binding" evidence="14">
    <location>
        <begin position="621"/>
        <end position="782"/>
    </location>
</feature>
<reference evidence="16" key="1">
    <citation type="submission" date="2020-10" db="EMBL/GenBank/DDBJ databases">
        <authorList>
            <person name="Gilroy R."/>
        </authorList>
    </citation>
    <scope>NUCLEOTIDE SEQUENCE</scope>
    <source>
        <strain evidence="16">CHK195-11698</strain>
    </source>
</reference>
<keyword evidence="3 13" id="KW-0547">Nucleotide-binding</keyword>
<dbReference type="GO" id="GO:0005737">
    <property type="term" value="C:cytoplasm"/>
    <property type="evidence" value="ECO:0007669"/>
    <property type="project" value="UniProtKB-SubCell"/>
</dbReference>
<protein>
    <recommendedName>
        <fullName evidence="12 13">Transcription-repair-coupling factor</fullName>
        <shortName evidence="13">TRCF</shortName>
        <ecNumber evidence="13">3.6.4.-</ecNumber>
    </recommendedName>
</protein>
<keyword evidence="5 13" id="KW-0378">Hydrolase</keyword>
<evidence type="ECO:0000259" key="15">
    <source>
        <dbReference type="PROSITE" id="PS51194"/>
    </source>
</evidence>
<dbReference type="Pfam" id="PF02559">
    <property type="entry name" value="CarD_TRCF_RID"/>
    <property type="match status" value="1"/>
</dbReference>
<dbReference type="Gene3D" id="3.30.2060.10">
    <property type="entry name" value="Penicillin-binding protein 1b domain"/>
    <property type="match status" value="1"/>
</dbReference>
<dbReference type="SUPFAM" id="SSF143517">
    <property type="entry name" value="TRCF domain-like"/>
    <property type="match status" value="1"/>
</dbReference>
<dbReference type="SMART" id="SM01058">
    <property type="entry name" value="CarD_TRCF"/>
    <property type="match status" value="1"/>
</dbReference>
<proteinExistence type="inferred from homology"/>
<gene>
    <name evidence="13 16" type="primary">mfd</name>
    <name evidence="16" type="ORF">IAD15_06250</name>
</gene>
<dbReference type="Pfam" id="PF03461">
    <property type="entry name" value="TRCF"/>
    <property type="match status" value="1"/>
</dbReference>
<dbReference type="SMART" id="SM00982">
    <property type="entry name" value="TRCF"/>
    <property type="match status" value="1"/>
</dbReference>
<dbReference type="AlphaFoldDB" id="A0A9D1HN00"/>
<dbReference type="PANTHER" id="PTHR47964">
    <property type="entry name" value="ATP-DEPENDENT DNA HELICASE HOMOLOG RECG, CHLOROPLASTIC"/>
    <property type="match status" value="1"/>
</dbReference>
<comment type="similarity">
    <text evidence="11 13">In the C-terminal section; belongs to the helicase family. RecG subfamily.</text>
</comment>
<evidence type="ECO:0000256" key="1">
    <source>
        <dbReference type="ARBA" id="ARBA00004496"/>
    </source>
</evidence>
<dbReference type="InterPro" id="IPR027417">
    <property type="entry name" value="P-loop_NTPase"/>
</dbReference>
<dbReference type="InterPro" id="IPR004576">
    <property type="entry name" value="Mfd"/>
</dbReference>
<comment type="caution">
    <text evidence="16">The sequence shown here is derived from an EMBL/GenBank/DDBJ whole genome shotgun (WGS) entry which is preliminary data.</text>
</comment>
<dbReference type="Pfam" id="PF00270">
    <property type="entry name" value="DEAD"/>
    <property type="match status" value="1"/>
</dbReference>
<dbReference type="Gene3D" id="3.40.50.300">
    <property type="entry name" value="P-loop containing nucleotide triphosphate hydrolases"/>
    <property type="match status" value="2"/>
</dbReference>
<evidence type="ECO:0000256" key="12">
    <source>
        <dbReference type="ARBA" id="ARBA00070128"/>
    </source>
</evidence>
<name>A0A9D1HN00_9FIRM</name>
<keyword evidence="8 13" id="KW-0238">DNA-binding</keyword>
<dbReference type="GO" id="GO:0003684">
    <property type="term" value="F:damaged DNA binding"/>
    <property type="evidence" value="ECO:0007669"/>
    <property type="project" value="InterPro"/>
</dbReference>
<dbReference type="PROSITE" id="PS51192">
    <property type="entry name" value="HELICASE_ATP_BIND_1"/>
    <property type="match status" value="1"/>
</dbReference>